<keyword evidence="3" id="KW-0378">Hydrolase</keyword>
<organism evidence="3 4">
    <name type="scientific">Acinetobacter sedimenti</name>
    <dbReference type="NCBI Taxonomy" id="2919922"/>
    <lineage>
        <taxon>Bacteria</taxon>
        <taxon>Pseudomonadati</taxon>
        <taxon>Pseudomonadota</taxon>
        <taxon>Gammaproteobacteria</taxon>
        <taxon>Moraxellales</taxon>
        <taxon>Moraxellaceae</taxon>
        <taxon>Acinetobacter</taxon>
    </lineage>
</organism>
<evidence type="ECO:0000256" key="1">
    <source>
        <dbReference type="SAM" id="MobiDB-lite"/>
    </source>
</evidence>
<protein>
    <submittedName>
        <fullName evidence="3">Alpha/beta fold hydrolase</fullName>
    </submittedName>
</protein>
<feature type="region of interest" description="Disordered" evidence="1">
    <location>
        <begin position="1"/>
        <end position="22"/>
    </location>
</feature>
<name>A0A9X1WXE1_9GAMM</name>
<dbReference type="SUPFAM" id="SSF53474">
    <property type="entry name" value="alpha/beta-Hydrolases"/>
    <property type="match status" value="1"/>
</dbReference>
<dbReference type="Pfam" id="PF00561">
    <property type="entry name" value="Abhydrolase_1"/>
    <property type="match status" value="1"/>
</dbReference>
<dbReference type="InterPro" id="IPR000073">
    <property type="entry name" value="AB_hydrolase_1"/>
</dbReference>
<dbReference type="InterPro" id="IPR029058">
    <property type="entry name" value="AB_hydrolase_fold"/>
</dbReference>
<comment type="caution">
    <text evidence="3">The sequence shown here is derived from an EMBL/GenBank/DDBJ whole genome shotgun (WGS) entry which is preliminary data.</text>
</comment>
<dbReference type="Gene3D" id="3.40.50.1820">
    <property type="entry name" value="alpha/beta hydrolase"/>
    <property type="match status" value="1"/>
</dbReference>
<evidence type="ECO:0000259" key="2">
    <source>
        <dbReference type="Pfam" id="PF00561"/>
    </source>
</evidence>
<proteinExistence type="predicted"/>
<feature type="domain" description="AB hydrolase-1" evidence="2">
    <location>
        <begin position="107"/>
        <end position="368"/>
    </location>
</feature>
<dbReference type="PANTHER" id="PTHR36837">
    <property type="entry name" value="POLY(3-HYDROXYALKANOATE) POLYMERASE SUBUNIT PHAC"/>
    <property type="match status" value="1"/>
</dbReference>
<sequence>MATSKWIDMNDIPQKPTPPFQAIKKRPSTRLKRLVERRIKPATKHLTQRVFDQQSQVQSEQLAYQVISFFDKAKLRFYPSQTTTTKRIPLVIVAPLAVKMSIYDLFPERSLLGYLTANGFDVYLMDWGKLNRSDRHLDFEYFIFKAIPHFMQAVRKHSNSKDVSLHGWSMGGIFTLLYSASNQDQHIRNIVIMGSPIDSYSSGPIGQLFAKSHKLFKIDQKGRQAWLEKAMNNHFLHTSGWLNALGYKLLNPIKTLDTHWQMLKHSHDLGTVEAHATLSDFLDDMVDYPGAINRDMLLWVWLQNPLKTGQANYKNYHFDFKRIQSAMLLAYGDNDDIVTEQAMLPLLSITSSQDIELQAVPGGHLGMISGRSNAEHFWPKLVSWLEEHSHMS</sequence>
<evidence type="ECO:0000313" key="3">
    <source>
        <dbReference type="EMBL" id="MCJ8146373.1"/>
    </source>
</evidence>
<dbReference type="PANTHER" id="PTHR36837:SF4">
    <property type="entry name" value="BLR0908 PROTEIN"/>
    <property type="match status" value="1"/>
</dbReference>
<evidence type="ECO:0000313" key="4">
    <source>
        <dbReference type="Proteomes" id="UP001139701"/>
    </source>
</evidence>
<accession>A0A9X1WXE1</accession>
<reference evidence="3" key="1">
    <citation type="submission" date="2022-02" db="EMBL/GenBank/DDBJ databases">
        <title>Acinetobacter A3.8 sp. nov., isolated from Sediment (Zhairuo Island).</title>
        <authorList>
            <person name="Zheng K."/>
        </authorList>
    </citation>
    <scope>NUCLEOTIDE SEQUENCE</scope>
    <source>
        <strain evidence="3">A3.8</strain>
    </source>
</reference>
<dbReference type="RefSeq" id="WP_241571068.1">
    <property type="nucleotide sequence ID" value="NZ_JAKUML010000007.1"/>
</dbReference>
<dbReference type="InterPro" id="IPR051321">
    <property type="entry name" value="PHA/PHB_synthase"/>
</dbReference>
<gene>
    <name evidence="3" type="ORF">MKI79_05590</name>
</gene>
<dbReference type="AlphaFoldDB" id="A0A9X1WXE1"/>
<dbReference type="Proteomes" id="UP001139701">
    <property type="component" value="Unassembled WGS sequence"/>
</dbReference>
<dbReference type="GO" id="GO:0016787">
    <property type="term" value="F:hydrolase activity"/>
    <property type="evidence" value="ECO:0007669"/>
    <property type="project" value="UniProtKB-KW"/>
</dbReference>
<keyword evidence="4" id="KW-1185">Reference proteome</keyword>
<dbReference type="EMBL" id="JAKUML010000007">
    <property type="protein sequence ID" value="MCJ8146373.1"/>
    <property type="molecule type" value="Genomic_DNA"/>
</dbReference>